<reference evidence="3 4" key="1">
    <citation type="submission" date="2020-04" db="EMBL/GenBank/DDBJ databases">
        <authorList>
            <person name="Alioto T."/>
            <person name="Alioto T."/>
            <person name="Gomez Garrido J."/>
        </authorList>
    </citation>
    <scope>NUCLEOTIDE SEQUENCE [LARGE SCALE GENOMIC DNA]</scope>
</reference>
<feature type="compositionally biased region" description="Polar residues" evidence="1">
    <location>
        <begin position="112"/>
        <end position="123"/>
    </location>
</feature>
<dbReference type="Proteomes" id="UP000494165">
    <property type="component" value="Unassembled WGS sequence"/>
</dbReference>
<dbReference type="PANTHER" id="PTHR46421">
    <property type="entry name" value="PROGRAMMED CELL DEATH PROTEIN 2-LIKE"/>
    <property type="match status" value="1"/>
</dbReference>
<dbReference type="InterPro" id="IPR052815">
    <property type="entry name" value="PDCD2-like_regulator"/>
</dbReference>
<feature type="compositionally biased region" description="Polar residues" evidence="1">
    <location>
        <begin position="143"/>
        <end position="157"/>
    </location>
</feature>
<dbReference type="Pfam" id="PF04194">
    <property type="entry name" value="PDCD2_C"/>
    <property type="match status" value="1"/>
</dbReference>
<sequence>MARQFEPYVLLGFADERVVERTRSAVNFTTNKIGGTPDWHQDKDLPLTKCKLCGTNQTLVVQIFAPLDGSEYLRTLYFFACPQPQCWNRPESWMCIRQQTLSQTKPEKLSGAAQTATISSTSWADDADNWGTDSDDDEKSVPSIDQENGNVIFQIPQNAPEGSDTDDESSSVEELSDPNANSGGAEGAFAIEFNSKCSVATAEIETGDESDIVSIDTPTQPRQMAEIFSYAPLPPHAHHEFACSFISVAEEKFDTQRGAKITEHELSLLQAYQQSELGGGDVQIDVRKMKVEVAGGAETTGEQYEQDLPSHGDAYAHRFLSRLKQNSGQVIRYGLGADPMLLKPLSKQKMRCTHCGSDLVFEMQLMPPLLNSLSLLHDAERKDVLDFGTVIVFTCPSACWDQRGFQEERLVVQAE</sequence>
<feature type="compositionally biased region" description="Acidic residues" evidence="1">
    <location>
        <begin position="125"/>
        <end position="138"/>
    </location>
</feature>
<feature type="domain" description="Programmed cell death protein 2 C-terminal" evidence="2">
    <location>
        <begin position="314"/>
        <end position="413"/>
    </location>
</feature>
<dbReference type="InterPro" id="IPR007320">
    <property type="entry name" value="PDCD2_C"/>
</dbReference>
<keyword evidence="4" id="KW-1185">Reference proteome</keyword>
<evidence type="ECO:0000256" key="1">
    <source>
        <dbReference type="SAM" id="MobiDB-lite"/>
    </source>
</evidence>
<dbReference type="OrthoDB" id="366284at2759"/>
<protein>
    <recommendedName>
        <fullName evidence="2">Programmed cell death protein 2 C-terminal domain-containing protein</fullName>
    </recommendedName>
</protein>
<dbReference type="GO" id="GO:0006915">
    <property type="term" value="P:apoptotic process"/>
    <property type="evidence" value="ECO:0007669"/>
    <property type="project" value="TreeGrafter"/>
</dbReference>
<dbReference type="PANTHER" id="PTHR46421:SF1">
    <property type="entry name" value="PROGRAMMED CELL DEATH PROTEIN 2-LIKE"/>
    <property type="match status" value="1"/>
</dbReference>
<accession>A0A8S1BW48</accession>
<feature type="compositionally biased region" description="Acidic residues" evidence="1">
    <location>
        <begin position="163"/>
        <end position="176"/>
    </location>
</feature>
<dbReference type="EMBL" id="CADEPI010000004">
    <property type="protein sequence ID" value="CAB3360848.1"/>
    <property type="molecule type" value="Genomic_DNA"/>
</dbReference>
<dbReference type="GO" id="GO:0005737">
    <property type="term" value="C:cytoplasm"/>
    <property type="evidence" value="ECO:0007669"/>
    <property type="project" value="InterPro"/>
</dbReference>
<evidence type="ECO:0000313" key="4">
    <source>
        <dbReference type="Proteomes" id="UP000494165"/>
    </source>
</evidence>
<name>A0A8S1BW48_9INSE</name>
<evidence type="ECO:0000313" key="3">
    <source>
        <dbReference type="EMBL" id="CAB3360848.1"/>
    </source>
</evidence>
<organism evidence="3 4">
    <name type="scientific">Cloeon dipterum</name>
    <dbReference type="NCBI Taxonomy" id="197152"/>
    <lineage>
        <taxon>Eukaryota</taxon>
        <taxon>Metazoa</taxon>
        <taxon>Ecdysozoa</taxon>
        <taxon>Arthropoda</taxon>
        <taxon>Hexapoda</taxon>
        <taxon>Insecta</taxon>
        <taxon>Pterygota</taxon>
        <taxon>Palaeoptera</taxon>
        <taxon>Ephemeroptera</taxon>
        <taxon>Pisciforma</taxon>
        <taxon>Baetidae</taxon>
        <taxon>Cloeon</taxon>
    </lineage>
</organism>
<feature type="region of interest" description="Disordered" evidence="1">
    <location>
        <begin position="104"/>
        <end position="186"/>
    </location>
</feature>
<dbReference type="AlphaFoldDB" id="A0A8S1BW48"/>
<gene>
    <name evidence="3" type="ORF">CLODIP_2_CD03252</name>
</gene>
<evidence type="ECO:0000259" key="2">
    <source>
        <dbReference type="Pfam" id="PF04194"/>
    </source>
</evidence>
<comment type="caution">
    <text evidence="3">The sequence shown here is derived from an EMBL/GenBank/DDBJ whole genome shotgun (WGS) entry which is preliminary data.</text>
</comment>
<proteinExistence type="predicted"/>